<gene>
    <name evidence="14" type="ORF">C8A01DRAFT_50800</name>
</gene>
<dbReference type="GO" id="GO:0030248">
    <property type="term" value="F:cellulose binding"/>
    <property type="evidence" value="ECO:0007669"/>
    <property type="project" value="InterPro"/>
</dbReference>
<dbReference type="InterPro" id="IPR005193">
    <property type="entry name" value="GH62_arabinosidase"/>
</dbReference>
<feature type="compositionally biased region" description="Gly residues" evidence="12">
    <location>
        <begin position="258"/>
        <end position="268"/>
    </location>
</feature>
<reference evidence="15" key="1">
    <citation type="journal article" date="2023" name="Mol. Phylogenet. Evol.">
        <title>Genome-scale phylogeny and comparative genomics of the fungal order Sordariales.</title>
        <authorList>
            <person name="Hensen N."/>
            <person name="Bonometti L."/>
            <person name="Westerberg I."/>
            <person name="Brannstrom I.O."/>
            <person name="Guillou S."/>
            <person name="Cros-Aarteil S."/>
            <person name="Calhoun S."/>
            <person name="Haridas S."/>
            <person name="Kuo A."/>
            <person name="Mondo S."/>
            <person name="Pangilinan J."/>
            <person name="Riley R."/>
            <person name="LaButti K."/>
            <person name="Andreopoulos B."/>
            <person name="Lipzen A."/>
            <person name="Chen C."/>
            <person name="Yan M."/>
            <person name="Daum C."/>
            <person name="Ng V."/>
            <person name="Clum A."/>
            <person name="Steindorff A."/>
            <person name="Ohm R.A."/>
            <person name="Martin F."/>
            <person name="Silar P."/>
            <person name="Natvig D.O."/>
            <person name="Lalanne C."/>
            <person name="Gautier V."/>
            <person name="Ament-Velasquez S.L."/>
            <person name="Kruys A."/>
            <person name="Hutchinson M.I."/>
            <person name="Powell A.J."/>
            <person name="Barry K."/>
            <person name="Miller A.N."/>
            <person name="Grigoriev I.V."/>
            <person name="Debuchy R."/>
            <person name="Gladieux P."/>
            <person name="Hiltunen Thoren M."/>
            <person name="Johannesson H."/>
        </authorList>
    </citation>
    <scope>NUCLEOTIDE SEQUENCE [LARGE SCALE GENOMIC DNA]</scope>
    <source>
        <strain evidence="15">CBS 284.82</strain>
    </source>
</reference>
<protein>
    <recommendedName>
        <fullName evidence="11">Alpha-L-arabinofuranosidase</fullName>
        <ecNumber evidence="11">3.2.1.55</ecNumber>
    </recommendedName>
</protein>
<dbReference type="Pfam" id="PF03664">
    <property type="entry name" value="Glyco_hydro_62"/>
    <property type="match status" value="1"/>
</dbReference>
<dbReference type="InterPro" id="IPR035971">
    <property type="entry name" value="CBD_sf"/>
</dbReference>
<keyword evidence="8" id="KW-0119">Carbohydrate metabolism</keyword>
<evidence type="ECO:0000256" key="11">
    <source>
        <dbReference type="RuleBase" id="RU368117"/>
    </source>
</evidence>
<evidence type="ECO:0000256" key="12">
    <source>
        <dbReference type="SAM" id="MobiDB-lite"/>
    </source>
</evidence>
<dbReference type="EMBL" id="MU854614">
    <property type="protein sequence ID" value="KAK4032399.1"/>
    <property type="molecule type" value="Genomic_DNA"/>
</dbReference>
<evidence type="ECO:0000256" key="4">
    <source>
        <dbReference type="ARBA" id="ARBA00022525"/>
    </source>
</evidence>
<evidence type="ECO:0000256" key="9">
    <source>
        <dbReference type="ARBA" id="ARBA00023295"/>
    </source>
</evidence>
<evidence type="ECO:0000256" key="2">
    <source>
        <dbReference type="ARBA" id="ARBA00004613"/>
    </source>
</evidence>
<evidence type="ECO:0000256" key="8">
    <source>
        <dbReference type="ARBA" id="ARBA00023277"/>
    </source>
</evidence>
<keyword evidence="7 11" id="KW-0378">Hydrolase</keyword>
<evidence type="ECO:0000313" key="15">
    <source>
        <dbReference type="Proteomes" id="UP001303115"/>
    </source>
</evidence>
<dbReference type="GO" id="GO:0046556">
    <property type="term" value="F:alpha-L-arabinofuranosidase activity"/>
    <property type="evidence" value="ECO:0007669"/>
    <property type="project" value="UniProtKB-UniRule"/>
</dbReference>
<dbReference type="AlphaFoldDB" id="A0AAN6SLU4"/>
<comment type="function">
    <text evidence="11">Alpha-L-arabinofuranosidase involved in the hydrolysis of xylan, a major structural heterogeneous polysaccharide found in plant biomass representing the second most abundant polysaccharide in the biosphere, after cellulose.</text>
</comment>
<dbReference type="GO" id="GO:0005576">
    <property type="term" value="C:extracellular region"/>
    <property type="evidence" value="ECO:0007669"/>
    <property type="project" value="UniProtKB-SubCell"/>
</dbReference>
<dbReference type="PROSITE" id="PS51164">
    <property type="entry name" value="CBM1_2"/>
    <property type="match status" value="1"/>
</dbReference>
<dbReference type="EC" id="3.2.1.55" evidence="11"/>
<organism evidence="14 15">
    <name type="scientific">Parachaetomium inaequale</name>
    <dbReference type="NCBI Taxonomy" id="2588326"/>
    <lineage>
        <taxon>Eukaryota</taxon>
        <taxon>Fungi</taxon>
        <taxon>Dikarya</taxon>
        <taxon>Ascomycota</taxon>
        <taxon>Pezizomycotina</taxon>
        <taxon>Sordariomycetes</taxon>
        <taxon>Sordariomycetidae</taxon>
        <taxon>Sordariales</taxon>
        <taxon>Chaetomiaceae</taxon>
        <taxon>Parachaetomium</taxon>
    </lineage>
</organism>
<comment type="similarity">
    <text evidence="3 11">Belongs to the glycosyl hydrolase 62 family.</text>
</comment>
<dbReference type="GO" id="GO:0046373">
    <property type="term" value="P:L-arabinose metabolic process"/>
    <property type="evidence" value="ECO:0007669"/>
    <property type="project" value="UniProtKB-UniRule"/>
</dbReference>
<comment type="caution">
    <text evidence="14">The sequence shown here is derived from an EMBL/GenBank/DDBJ whole genome shotgun (WGS) entry which is preliminary data.</text>
</comment>
<keyword evidence="9 11" id="KW-0326">Glycosidase</keyword>
<dbReference type="PROSITE" id="PS00562">
    <property type="entry name" value="CBM1_1"/>
    <property type="match status" value="1"/>
</dbReference>
<keyword evidence="15" id="KW-1185">Reference proteome</keyword>
<keyword evidence="10" id="KW-0624">Polysaccharide degradation</keyword>
<accession>A0AAN6SLU4</accession>
<evidence type="ECO:0000256" key="6">
    <source>
        <dbReference type="ARBA" id="ARBA00022729"/>
    </source>
</evidence>
<dbReference type="InterPro" id="IPR000254">
    <property type="entry name" value="CBD"/>
</dbReference>
<feature type="region of interest" description="Disordered" evidence="12">
    <location>
        <begin position="258"/>
        <end position="283"/>
    </location>
</feature>
<dbReference type="SMART" id="SM00236">
    <property type="entry name" value="fCBD"/>
    <property type="match status" value="1"/>
</dbReference>
<feature type="domain" description="CBM1" evidence="13">
    <location>
        <begin position="278"/>
        <end position="314"/>
    </location>
</feature>
<sequence>MKLLNMDLSPVTALTVALLASIKSLKDFTHVPYKGQHLVYGSFFAPKPGPGWSSFNFGLFSDWSQVGKASQNAMRFSTVAPTLFFFAPKNTWTLIADDTHMYLFFAGDNGKIYRSRMPIGNFPSSFGNQYDTIMSGATGDLFEAIQVYKVKGQNQYLMIIESIGARRRYFQSYTATRLDGAWTPQATSEDRPFAGRANTDAGAAWTNDISHGDIIRSNPDQTFEIDPCNLQMLYQGRTGDSNNYDLWHYMPALLTLEGAGGGSPGTPGGNPDPGSPRGSVKHFEQCGGTGYGGPTNCESPFKCTVFNPYYSQCL</sequence>
<evidence type="ECO:0000256" key="10">
    <source>
        <dbReference type="ARBA" id="ARBA00023326"/>
    </source>
</evidence>
<dbReference type="Proteomes" id="UP001303115">
    <property type="component" value="Unassembled WGS sequence"/>
</dbReference>
<evidence type="ECO:0000256" key="7">
    <source>
        <dbReference type="ARBA" id="ARBA00022801"/>
    </source>
</evidence>
<dbReference type="GO" id="GO:0045493">
    <property type="term" value="P:xylan catabolic process"/>
    <property type="evidence" value="ECO:0007669"/>
    <property type="project" value="UniProtKB-UniRule"/>
</dbReference>
<evidence type="ECO:0000256" key="1">
    <source>
        <dbReference type="ARBA" id="ARBA00001462"/>
    </source>
</evidence>
<dbReference type="Gene3D" id="2.115.10.20">
    <property type="entry name" value="Glycosyl hydrolase domain, family 43"/>
    <property type="match status" value="2"/>
</dbReference>
<dbReference type="SUPFAM" id="SSF75005">
    <property type="entry name" value="Arabinanase/levansucrase/invertase"/>
    <property type="match status" value="1"/>
</dbReference>
<comment type="catalytic activity">
    <reaction evidence="1 11">
        <text>Hydrolysis of terminal non-reducing alpha-L-arabinofuranoside residues in alpha-L-arabinosides.</text>
        <dbReference type="EC" id="3.2.1.55"/>
    </reaction>
</comment>
<evidence type="ECO:0000256" key="3">
    <source>
        <dbReference type="ARBA" id="ARBA00007396"/>
    </source>
</evidence>
<dbReference type="PANTHER" id="PTHR40631:SF1">
    <property type="entry name" value="ALPHA-L-ARABINOFURANOSIDASE AXHA-2-RELATED"/>
    <property type="match status" value="1"/>
</dbReference>
<keyword evidence="6 11" id="KW-0732">Signal</keyword>
<comment type="subcellular location">
    <subcellularLocation>
        <location evidence="2 11">Secreted</location>
    </subcellularLocation>
</comment>
<dbReference type="Pfam" id="PF00734">
    <property type="entry name" value="CBM_1"/>
    <property type="match status" value="1"/>
</dbReference>
<evidence type="ECO:0000256" key="5">
    <source>
        <dbReference type="ARBA" id="ARBA00022651"/>
    </source>
</evidence>
<keyword evidence="5" id="KW-0858">Xylan degradation</keyword>
<evidence type="ECO:0000313" key="14">
    <source>
        <dbReference type="EMBL" id="KAK4032399.1"/>
    </source>
</evidence>
<evidence type="ECO:0000259" key="13">
    <source>
        <dbReference type="PROSITE" id="PS51164"/>
    </source>
</evidence>
<dbReference type="PANTHER" id="PTHR40631">
    <property type="entry name" value="ALPHA-L-ARABINOFURANOSIDASE AXHA-2-RELATED"/>
    <property type="match status" value="1"/>
</dbReference>
<keyword evidence="4 11" id="KW-0964">Secreted</keyword>
<proteinExistence type="inferred from homology"/>
<dbReference type="InterPro" id="IPR023296">
    <property type="entry name" value="Glyco_hydro_beta-prop_sf"/>
</dbReference>
<dbReference type="SUPFAM" id="SSF57180">
    <property type="entry name" value="Cellulose-binding domain"/>
    <property type="match status" value="1"/>
</dbReference>
<name>A0AAN6SLU4_9PEZI</name>